<sequence>MNESMYRLLSLITLNCLNLRIFALGLLAVLCTYGRLSAIVNGAPGGEQRPSGGGTAH</sequence>
<dbReference type="AlphaFoldDB" id="A0A9P6EJY2"/>
<protein>
    <submittedName>
        <fullName evidence="1">Uncharacterized protein</fullName>
    </submittedName>
</protein>
<keyword evidence="2" id="KW-1185">Reference proteome</keyword>
<evidence type="ECO:0000313" key="2">
    <source>
        <dbReference type="Proteomes" id="UP000807306"/>
    </source>
</evidence>
<dbReference type="EMBL" id="MU157841">
    <property type="protein sequence ID" value="KAF9530309.1"/>
    <property type="molecule type" value="Genomic_DNA"/>
</dbReference>
<evidence type="ECO:0000313" key="1">
    <source>
        <dbReference type="EMBL" id="KAF9530309.1"/>
    </source>
</evidence>
<accession>A0A9P6EJY2</accession>
<dbReference type="Proteomes" id="UP000807306">
    <property type="component" value="Unassembled WGS sequence"/>
</dbReference>
<organism evidence="1 2">
    <name type="scientific">Crepidotus variabilis</name>
    <dbReference type="NCBI Taxonomy" id="179855"/>
    <lineage>
        <taxon>Eukaryota</taxon>
        <taxon>Fungi</taxon>
        <taxon>Dikarya</taxon>
        <taxon>Basidiomycota</taxon>
        <taxon>Agaricomycotina</taxon>
        <taxon>Agaricomycetes</taxon>
        <taxon>Agaricomycetidae</taxon>
        <taxon>Agaricales</taxon>
        <taxon>Agaricineae</taxon>
        <taxon>Crepidotaceae</taxon>
        <taxon>Crepidotus</taxon>
    </lineage>
</organism>
<comment type="caution">
    <text evidence="1">The sequence shown here is derived from an EMBL/GenBank/DDBJ whole genome shotgun (WGS) entry which is preliminary data.</text>
</comment>
<name>A0A9P6EJY2_9AGAR</name>
<proteinExistence type="predicted"/>
<gene>
    <name evidence="1" type="ORF">CPB83DRAFT_194260</name>
</gene>
<reference evidence="1" key="1">
    <citation type="submission" date="2020-11" db="EMBL/GenBank/DDBJ databases">
        <authorList>
            <consortium name="DOE Joint Genome Institute"/>
            <person name="Ahrendt S."/>
            <person name="Riley R."/>
            <person name="Andreopoulos W."/>
            <person name="Labutti K."/>
            <person name="Pangilinan J."/>
            <person name="Ruiz-Duenas F.J."/>
            <person name="Barrasa J.M."/>
            <person name="Sanchez-Garcia M."/>
            <person name="Camarero S."/>
            <person name="Miyauchi S."/>
            <person name="Serrano A."/>
            <person name="Linde D."/>
            <person name="Babiker R."/>
            <person name="Drula E."/>
            <person name="Ayuso-Fernandez I."/>
            <person name="Pacheco R."/>
            <person name="Padilla G."/>
            <person name="Ferreira P."/>
            <person name="Barriuso J."/>
            <person name="Kellner H."/>
            <person name="Castanera R."/>
            <person name="Alfaro M."/>
            <person name="Ramirez L."/>
            <person name="Pisabarro A.G."/>
            <person name="Kuo A."/>
            <person name="Tritt A."/>
            <person name="Lipzen A."/>
            <person name="He G."/>
            <person name="Yan M."/>
            <person name="Ng V."/>
            <person name="Cullen D."/>
            <person name="Martin F."/>
            <person name="Rosso M.-N."/>
            <person name="Henrissat B."/>
            <person name="Hibbett D."/>
            <person name="Martinez A.T."/>
            <person name="Grigoriev I.V."/>
        </authorList>
    </citation>
    <scope>NUCLEOTIDE SEQUENCE</scope>
    <source>
        <strain evidence="1">CBS 506.95</strain>
    </source>
</reference>